<dbReference type="Pfam" id="PF22664">
    <property type="entry name" value="TRI-like_N"/>
    <property type="match status" value="1"/>
</dbReference>
<organism evidence="3 4">
    <name type="scientific">Cytospora mali</name>
    <name type="common">Apple Valsa canker fungus</name>
    <name type="synonym">Valsa mali</name>
    <dbReference type="NCBI Taxonomy" id="578113"/>
    <lineage>
        <taxon>Eukaryota</taxon>
        <taxon>Fungi</taxon>
        <taxon>Dikarya</taxon>
        <taxon>Ascomycota</taxon>
        <taxon>Pezizomycotina</taxon>
        <taxon>Sordariomycetes</taxon>
        <taxon>Sordariomycetidae</taxon>
        <taxon>Diaporthales</taxon>
        <taxon>Cytosporaceae</taxon>
        <taxon>Cytospora</taxon>
    </lineage>
</organism>
<dbReference type="PANTHER" id="PTHR31896:SF64">
    <property type="entry name" value="TRICHOTHECENE 3-O-ACETYLTRANSFERASE"/>
    <property type="match status" value="1"/>
</dbReference>
<protein>
    <submittedName>
        <fullName evidence="3">Trichothecene 3-O-acetyltransferase</fullName>
    </submittedName>
</protein>
<accession>A0A194UPQ7</accession>
<proteinExistence type="predicted"/>
<name>A0A194UPQ7_CYTMA</name>
<dbReference type="InterPro" id="IPR051283">
    <property type="entry name" value="Sec_Metabolite_Acyltrans"/>
</dbReference>
<gene>
    <name evidence="3" type="ORF">VP1G_00968</name>
</gene>
<dbReference type="InterPro" id="IPR054710">
    <property type="entry name" value="Tri101-like_N"/>
</dbReference>
<evidence type="ECO:0000313" key="3">
    <source>
        <dbReference type="EMBL" id="KUI53626.1"/>
    </source>
</evidence>
<dbReference type="Proteomes" id="UP000078576">
    <property type="component" value="Unassembled WGS sequence"/>
</dbReference>
<evidence type="ECO:0000256" key="1">
    <source>
        <dbReference type="ARBA" id="ARBA00022679"/>
    </source>
</evidence>
<keyword evidence="4" id="KW-1185">Reference proteome</keyword>
<dbReference type="PANTHER" id="PTHR31896">
    <property type="entry name" value="FAMILY REGULATORY PROTEIN, PUTATIVE (AFU_ORTHOLOGUE AFUA_3G14730)-RELATED"/>
    <property type="match status" value="1"/>
</dbReference>
<dbReference type="EMBL" id="KN714669">
    <property type="protein sequence ID" value="KUI53626.1"/>
    <property type="molecule type" value="Genomic_DNA"/>
</dbReference>
<dbReference type="STRING" id="694573.A0A194UPQ7"/>
<dbReference type="OrthoDB" id="1862401at2759"/>
<dbReference type="InterPro" id="IPR023213">
    <property type="entry name" value="CAT-like_dom_sf"/>
</dbReference>
<feature type="domain" description="Trichothecene 3-O-acetyltransferase-like N-terminal" evidence="2">
    <location>
        <begin position="25"/>
        <end position="177"/>
    </location>
</feature>
<evidence type="ECO:0000259" key="2">
    <source>
        <dbReference type="Pfam" id="PF22664"/>
    </source>
</evidence>
<dbReference type="AlphaFoldDB" id="A0A194UPQ7"/>
<evidence type="ECO:0000313" key="4">
    <source>
        <dbReference type="Proteomes" id="UP000078576"/>
    </source>
</evidence>
<dbReference type="GO" id="GO:0016740">
    <property type="term" value="F:transferase activity"/>
    <property type="evidence" value="ECO:0007669"/>
    <property type="project" value="UniProtKB-KW"/>
</dbReference>
<keyword evidence="1" id="KW-0808">Transferase</keyword>
<dbReference type="Gene3D" id="3.30.559.10">
    <property type="entry name" value="Chloramphenicol acetyltransferase-like domain"/>
    <property type="match status" value="2"/>
</dbReference>
<sequence length="464" mass="50875">MTDTNFQEFERYQDVLGQMIFLKTYTHIALGFQPTSSVAVITRELENAARRLVETFPWIGGHVVRQGKGPGKTGLAAIIHYPPGERPTPVIVKDVTGLCPSMQAIMSAGVPMAVLDGDVLAVRKGLPDGYDETDEPAPVLVIQANIIDGGLILAFQGNHNVVDMNGLGQIIRLYAKALCGEPFSDVEVEQGNRDRRHIIKLLGPDDVKVDISKYLVKPPATNPSQANQLQPDLQWVYLHFSGPKLAELKAVASSPSEGYHDVAAADWVSTDDALSAFLCQRITAARMKRMEKKTQAIFCRAVNGRRFLEPPLTKEYMGHMVTCNYTTVSLDSAAATSDISALARRMRSDLLNIQSLEIQSIATALNESDDKGTISYGAPLDLSSWDLIFSSFAGLGLNQTNFGMVLGGSPLFSKRPRFTPLESLMYFMPRTSEGDIDIACCLRAVDIQALREDEQFLKYGRCVG</sequence>
<reference evidence="4" key="1">
    <citation type="submission" date="2014-12" db="EMBL/GenBank/DDBJ databases">
        <title>Genome Sequence of Valsa Canker Pathogens Uncovers a Specific Adaption of Colonization on Woody Bark.</title>
        <authorList>
            <person name="Yin Z."/>
            <person name="Liu H."/>
            <person name="Gao X."/>
            <person name="Li Z."/>
            <person name="Song N."/>
            <person name="Ke X."/>
            <person name="Dai Q."/>
            <person name="Wu Y."/>
            <person name="Sun Y."/>
            <person name="Xu J.-R."/>
            <person name="Kang Z.K."/>
            <person name="Wang L."/>
            <person name="Huang L."/>
        </authorList>
    </citation>
    <scope>NUCLEOTIDE SEQUENCE [LARGE SCALE GENOMIC DNA]</scope>
    <source>
        <strain evidence="4">SXYL134</strain>
    </source>
</reference>